<keyword evidence="2" id="KW-1185">Reference proteome</keyword>
<dbReference type="Proteomes" id="UP000824533">
    <property type="component" value="Linkage Group LG11"/>
</dbReference>
<dbReference type="EMBL" id="CM034397">
    <property type="protein sequence ID" value="KAJ0177939.1"/>
    <property type="molecule type" value="Genomic_DNA"/>
</dbReference>
<gene>
    <name evidence="1" type="ORF">K1T71_006812</name>
</gene>
<name>A0ACC1D2I2_9NEOP</name>
<accession>A0ACC1D2I2</accession>
<reference evidence="1 2" key="1">
    <citation type="journal article" date="2021" name="Front. Genet.">
        <title>Chromosome-Level Genome Assembly Reveals Significant Gene Expansion in the Toll and IMD Signaling Pathways of Dendrolimus kikuchii.</title>
        <authorList>
            <person name="Zhou J."/>
            <person name="Wu P."/>
            <person name="Xiong Z."/>
            <person name="Liu N."/>
            <person name="Zhao N."/>
            <person name="Ji M."/>
            <person name="Qiu Y."/>
            <person name="Yang B."/>
        </authorList>
    </citation>
    <scope>NUCLEOTIDE SEQUENCE [LARGE SCALE GENOMIC DNA]</scope>
    <source>
        <strain evidence="1">Ann1</strain>
    </source>
</reference>
<comment type="caution">
    <text evidence="1">The sequence shown here is derived from an EMBL/GenBank/DDBJ whole genome shotgun (WGS) entry which is preliminary data.</text>
</comment>
<sequence length="785" mass="88320">MFTFVLLLFPLIFYCTGDGNDEKYKSATIEKIVKKVCNITMDYVVNASLEEKPNILKMIEEKLNKSAISLGAEGHKYVKLLMHGVKLIAYNNTKFANSDTLPEHNTESTSILRSLNETDISQDNSKTGKDQIIIDIANKIESLAKVYLKAAKTPAKRKQAIETIKKKVLDSANKKHILIHNKHNEIKHYSDLIAQGLDLMMERSMRNEARRMEIEFHVNKDVDLTSKFNDQASSISNKVDDEGDCTIITEKTCSQLTTLGSFTCLRVDKSLPLEKLCNDVSDCPDQSDEKYCITQGIERIHKTISLMSQIHSPPIYKCFVVQLGSSVLTRQNTDLRNVLDTQLKFIQKYSNISILSNPTSPKDKINKYVVKKSVNEIAVVVTTLAAALEGALCSRRRSIGMFDQLGEITTADDILDTNEHKEYWSPKSCECTGMVCANVSCQDPCPKVCMQKNSLNQWICESTDGNPGVPVSVLCDGKIDCYDKSDETNCSYGAMHAKFLASGYFYEILNLVKQKAVSQEYLPIQYKLLALHGSVIYLQKLSISKNVDNDLLKEARDRCLSTLTSIYEYLLFKSESEGHLDHFYKFLNALKDKLLRSLKLANTGNEKLGTTDECFCIAGRCGTTNCSKICVKACPVHPKMTRHYCGNTKSNTTVPIELVCDGKLDCPKGEDELDCKQEMCRKHHLLLVRQSFENAGLNMKGTAAGEALLVWKSKATLLVKLAEREQLTPQLLRKIVEDILQQLVTTYGSIDDFRRSDSKSRQLLKQFIEISRKIINTVKICGNIH</sequence>
<proteinExistence type="predicted"/>
<protein>
    <submittedName>
        <fullName evidence="1">Uncharacterized protein</fullName>
    </submittedName>
</protein>
<organism evidence="1 2">
    <name type="scientific">Dendrolimus kikuchii</name>
    <dbReference type="NCBI Taxonomy" id="765133"/>
    <lineage>
        <taxon>Eukaryota</taxon>
        <taxon>Metazoa</taxon>
        <taxon>Ecdysozoa</taxon>
        <taxon>Arthropoda</taxon>
        <taxon>Hexapoda</taxon>
        <taxon>Insecta</taxon>
        <taxon>Pterygota</taxon>
        <taxon>Neoptera</taxon>
        <taxon>Endopterygota</taxon>
        <taxon>Lepidoptera</taxon>
        <taxon>Glossata</taxon>
        <taxon>Ditrysia</taxon>
        <taxon>Bombycoidea</taxon>
        <taxon>Lasiocampidae</taxon>
        <taxon>Dendrolimus</taxon>
    </lineage>
</organism>
<evidence type="ECO:0000313" key="1">
    <source>
        <dbReference type="EMBL" id="KAJ0177939.1"/>
    </source>
</evidence>
<evidence type="ECO:0000313" key="2">
    <source>
        <dbReference type="Proteomes" id="UP000824533"/>
    </source>
</evidence>